<accession>A0ABP5KUU6</accession>
<dbReference type="EMBL" id="BAAAMR010000021">
    <property type="protein sequence ID" value="GAA2134740.1"/>
    <property type="molecule type" value="Genomic_DNA"/>
</dbReference>
<name>A0ABP5KUU6_9ACTN</name>
<reference evidence="2" key="1">
    <citation type="journal article" date="2019" name="Int. J. Syst. Evol. Microbiol.">
        <title>The Global Catalogue of Microorganisms (GCM) 10K type strain sequencing project: providing services to taxonomists for standard genome sequencing and annotation.</title>
        <authorList>
            <consortium name="The Broad Institute Genomics Platform"/>
            <consortium name="The Broad Institute Genome Sequencing Center for Infectious Disease"/>
            <person name="Wu L."/>
            <person name="Ma J."/>
        </authorList>
    </citation>
    <scope>NUCLEOTIDE SEQUENCE [LARGE SCALE GENOMIC DNA]</scope>
    <source>
        <strain evidence="2">JCM 13850</strain>
    </source>
</reference>
<dbReference type="Proteomes" id="UP001501020">
    <property type="component" value="Unassembled WGS sequence"/>
</dbReference>
<sequence>MRKTGPYQRMAKGSGDEAVRIQQTVWHDADRLSELSAEFTGWRIGRGGSGQWWAVRGNDLVRTPDVEELRGRLRELTGGSCYPTESGKWPD</sequence>
<keyword evidence="2" id="KW-1185">Reference proteome</keyword>
<protein>
    <submittedName>
        <fullName evidence="1">Uncharacterized protein</fullName>
    </submittedName>
</protein>
<proteinExistence type="predicted"/>
<evidence type="ECO:0000313" key="2">
    <source>
        <dbReference type="Proteomes" id="UP001501020"/>
    </source>
</evidence>
<organism evidence="1 2">
    <name type="scientific">Actinomadura napierensis</name>
    <dbReference type="NCBI Taxonomy" id="267854"/>
    <lineage>
        <taxon>Bacteria</taxon>
        <taxon>Bacillati</taxon>
        <taxon>Actinomycetota</taxon>
        <taxon>Actinomycetes</taxon>
        <taxon>Streptosporangiales</taxon>
        <taxon>Thermomonosporaceae</taxon>
        <taxon>Actinomadura</taxon>
    </lineage>
</organism>
<evidence type="ECO:0000313" key="1">
    <source>
        <dbReference type="EMBL" id="GAA2134740.1"/>
    </source>
</evidence>
<comment type="caution">
    <text evidence="1">The sequence shown here is derived from an EMBL/GenBank/DDBJ whole genome shotgun (WGS) entry which is preliminary data.</text>
</comment>
<gene>
    <name evidence="1" type="ORF">GCM10009727_28660</name>
</gene>